<accession>A0A8T2NGN1</accession>
<reference evidence="2" key="1">
    <citation type="thesis" date="2021" institute="BYU ScholarsArchive" country="Provo, UT, USA">
        <title>Applications of and Algorithms for Genome Assembly and Genomic Analyses with an Emphasis on Marine Teleosts.</title>
        <authorList>
            <person name="Pickett B.D."/>
        </authorList>
    </citation>
    <scope>NUCLEOTIDE SEQUENCE</scope>
    <source>
        <strain evidence="2">HI-2016</strain>
    </source>
</reference>
<feature type="region of interest" description="Disordered" evidence="1">
    <location>
        <begin position="70"/>
        <end position="94"/>
    </location>
</feature>
<keyword evidence="3" id="KW-1185">Reference proteome</keyword>
<evidence type="ECO:0000313" key="2">
    <source>
        <dbReference type="EMBL" id="KAG9339763.1"/>
    </source>
</evidence>
<proteinExistence type="predicted"/>
<gene>
    <name evidence="2" type="ORF">JZ751_022429</name>
</gene>
<dbReference type="AlphaFoldDB" id="A0A8T2NGN1"/>
<sequence>MFRKRERDREQGRGGKREEKKKTKSNWKADKFGNAVRVQHPLSVFLLILVRETLPNIAGCLEEMIKVHSSEVDEKKKDVDGPSVESTLFERDLK</sequence>
<protein>
    <submittedName>
        <fullName evidence="2">Uncharacterized protein</fullName>
    </submittedName>
</protein>
<name>A0A8T2NGN1_9TELE</name>
<evidence type="ECO:0000256" key="1">
    <source>
        <dbReference type="SAM" id="MobiDB-lite"/>
    </source>
</evidence>
<dbReference type="EMBL" id="JAFBMS010000050">
    <property type="protein sequence ID" value="KAG9339763.1"/>
    <property type="molecule type" value="Genomic_DNA"/>
</dbReference>
<feature type="region of interest" description="Disordered" evidence="1">
    <location>
        <begin position="1"/>
        <end position="28"/>
    </location>
</feature>
<feature type="non-terminal residue" evidence="2">
    <location>
        <position position="94"/>
    </location>
</feature>
<feature type="compositionally biased region" description="Basic and acidic residues" evidence="1">
    <location>
        <begin position="70"/>
        <end position="80"/>
    </location>
</feature>
<organism evidence="2 3">
    <name type="scientific">Albula glossodonta</name>
    <name type="common">roundjaw bonefish</name>
    <dbReference type="NCBI Taxonomy" id="121402"/>
    <lineage>
        <taxon>Eukaryota</taxon>
        <taxon>Metazoa</taxon>
        <taxon>Chordata</taxon>
        <taxon>Craniata</taxon>
        <taxon>Vertebrata</taxon>
        <taxon>Euteleostomi</taxon>
        <taxon>Actinopterygii</taxon>
        <taxon>Neopterygii</taxon>
        <taxon>Teleostei</taxon>
        <taxon>Albuliformes</taxon>
        <taxon>Albulidae</taxon>
        <taxon>Albula</taxon>
    </lineage>
</organism>
<dbReference type="Proteomes" id="UP000824540">
    <property type="component" value="Unassembled WGS sequence"/>
</dbReference>
<evidence type="ECO:0000313" key="3">
    <source>
        <dbReference type="Proteomes" id="UP000824540"/>
    </source>
</evidence>
<comment type="caution">
    <text evidence="2">The sequence shown here is derived from an EMBL/GenBank/DDBJ whole genome shotgun (WGS) entry which is preliminary data.</text>
</comment>